<proteinExistence type="predicted"/>
<dbReference type="AlphaFoldDB" id="A0A367LS64"/>
<comment type="caution">
    <text evidence="1">The sequence shown here is derived from an EMBL/GenBank/DDBJ whole genome shotgun (WGS) entry which is preliminary data.</text>
</comment>
<protein>
    <submittedName>
        <fullName evidence="1">Uncharacterized protein</fullName>
    </submittedName>
</protein>
<gene>
    <name evidence="1" type="ORF">L249_3311</name>
</gene>
<sequence>MRASDYIQLSQKGQEPIDQKGLYWLPLLGSSNRRAYLADGRMAFTGTRKAVLKTSSFALRLSFKLLPKARSPTCSNRWYKYH</sequence>
<evidence type="ECO:0000313" key="1">
    <source>
        <dbReference type="EMBL" id="RCI17251.1"/>
    </source>
</evidence>
<dbReference type="EMBL" id="LKCN02000001">
    <property type="protein sequence ID" value="RCI17251.1"/>
    <property type="molecule type" value="Genomic_DNA"/>
</dbReference>
<accession>A0A367LS64</accession>
<evidence type="ECO:0000313" key="2">
    <source>
        <dbReference type="Proteomes" id="UP000253664"/>
    </source>
</evidence>
<keyword evidence="2" id="KW-1185">Reference proteome</keyword>
<name>A0A367LS64_9HYPO</name>
<reference evidence="1 2" key="1">
    <citation type="journal article" date="2015" name="BMC Genomics">
        <title>Insights from the genome of Ophiocordyceps polyrhachis-furcata to pathogenicity and host specificity in insect fungi.</title>
        <authorList>
            <person name="Wichadakul D."/>
            <person name="Kobmoo N."/>
            <person name="Ingsriswang S."/>
            <person name="Tangphatsornruang S."/>
            <person name="Chantasingh D."/>
            <person name="Luangsa-ard J.J."/>
            <person name="Eurwilaichitr L."/>
        </authorList>
    </citation>
    <scope>NUCLEOTIDE SEQUENCE [LARGE SCALE GENOMIC DNA]</scope>
    <source>
        <strain evidence="1 2">BCC 54312</strain>
    </source>
</reference>
<organism evidence="1 2">
    <name type="scientific">Ophiocordyceps polyrhachis-furcata BCC 54312</name>
    <dbReference type="NCBI Taxonomy" id="1330021"/>
    <lineage>
        <taxon>Eukaryota</taxon>
        <taxon>Fungi</taxon>
        <taxon>Dikarya</taxon>
        <taxon>Ascomycota</taxon>
        <taxon>Pezizomycotina</taxon>
        <taxon>Sordariomycetes</taxon>
        <taxon>Hypocreomycetidae</taxon>
        <taxon>Hypocreales</taxon>
        <taxon>Ophiocordycipitaceae</taxon>
        <taxon>Ophiocordyceps</taxon>
    </lineage>
</organism>
<dbReference type="Proteomes" id="UP000253664">
    <property type="component" value="Unassembled WGS sequence"/>
</dbReference>